<proteinExistence type="predicted"/>
<protein>
    <submittedName>
        <fullName evidence="1">Uncharacterized protein</fullName>
    </submittedName>
</protein>
<dbReference type="Proteomes" id="UP000708208">
    <property type="component" value="Unassembled WGS sequence"/>
</dbReference>
<evidence type="ECO:0000313" key="1">
    <source>
        <dbReference type="EMBL" id="CAG7834010.1"/>
    </source>
</evidence>
<keyword evidence="2" id="KW-1185">Reference proteome</keyword>
<reference evidence="1" key="1">
    <citation type="submission" date="2021-06" db="EMBL/GenBank/DDBJ databases">
        <authorList>
            <person name="Hodson N. C."/>
            <person name="Mongue J. A."/>
            <person name="Jaron S. K."/>
        </authorList>
    </citation>
    <scope>NUCLEOTIDE SEQUENCE</scope>
</reference>
<accession>A0A8J2LI44</accession>
<dbReference type="AlphaFoldDB" id="A0A8J2LI44"/>
<name>A0A8J2LI44_9HEXA</name>
<comment type="caution">
    <text evidence="1">The sequence shown here is derived from an EMBL/GenBank/DDBJ whole genome shotgun (WGS) entry which is preliminary data.</text>
</comment>
<dbReference type="EMBL" id="CAJVCH010570084">
    <property type="protein sequence ID" value="CAG7834010.1"/>
    <property type="molecule type" value="Genomic_DNA"/>
</dbReference>
<gene>
    <name evidence="1" type="ORF">AFUS01_LOCUS43560</name>
</gene>
<evidence type="ECO:0000313" key="2">
    <source>
        <dbReference type="Proteomes" id="UP000708208"/>
    </source>
</evidence>
<organism evidence="1 2">
    <name type="scientific">Allacma fusca</name>
    <dbReference type="NCBI Taxonomy" id="39272"/>
    <lineage>
        <taxon>Eukaryota</taxon>
        <taxon>Metazoa</taxon>
        <taxon>Ecdysozoa</taxon>
        <taxon>Arthropoda</taxon>
        <taxon>Hexapoda</taxon>
        <taxon>Collembola</taxon>
        <taxon>Symphypleona</taxon>
        <taxon>Sminthuridae</taxon>
        <taxon>Allacma</taxon>
    </lineage>
</organism>
<sequence length="91" mass="10505">MTGTVTCNQEFYKFQITNEELLHFLRCNGSNITSNVCRDLLHQFFPHLKRFVENTSPGQNFQNLCNYKQSGGTLRWVSVDLEAVVGKQMKC</sequence>